<evidence type="ECO:0000313" key="5">
    <source>
        <dbReference type="Proteomes" id="UP000269352"/>
    </source>
</evidence>
<dbReference type="Gene3D" id="3.10.620.30">
    <property type="match status" value="1"/>
</dbReference>
<evidence type="ECO:0000256" key="1">
    <source>
        <dbReference type="SAM" id="Coils"/>
    </source>
</evidence>
<feature type="transmembrane region" description="Helical" evidence="3">
    <location>
        <begin position="1590"/>
        <end position="1610"/>
    </location>
</feature>
<dbReference type="PANTHER" id="PTHR34491">
    <property type="entry name" value="A-TYPE INCLUSION PROTEIN, PUTATIVE-RELATED"/>
    <property type="match status" value="1"/>
</dbReference>
<keyword evidence="3" id="KW-1133">Transmembrane helix</keyword>
<dbReference type="PANTHER" id="PTHR34491:SF156">
    <property type="entry name" value="KINESIN MOTOR DOMAIN-CONTAINING PROTEIN"/>
    <property type="match status" value="1"/>
</dbReference>
<keyword evidence="3" id="KW-0472">Membrane</keyword>
<feature type="region of interest" description="Disordered" evidence="2">
    <location>
        <begin position="3248"/>
        <end position="3267"/>
    </location>
</feature>
<feature type="compositionally biased region" description="Pro residues" evidence="2">
    <location>
        <begin position="4524"/>
        <end position="4548"/>
    </location>
</feature>
<feature type="coiled-coil region" evidence="1">
    <location>
        <begin position="3310"/>
        <end position="3344"/>
    </location>
</feature>
<name>A0A388T951_TERA1</name>
<dbReference type="SUPFAM" id="SSF54001">
    <property type="entry name" value="Cysteine proteinases"/>
    <property type="match status" value="1"/>
</dbReference>
<keyword evidence="3" id="KW-0812">Transmembrane</keyword>
<feature type="region of interest" description="Disordered" evidence="2">
    <location>
        <begin position="4518"/>
        <end position="4548"/>
    </location>
</feature>
<gene>
    <name evidence="4" type="ORF">NO1_0090</name>
</gene>
<evidence type="ECO:0008006" key="6">
    <source>
        <dbReference type="Google" id="ProtNLM"/>
    </source>
</evidence>
<dbReference type="InterPro" id="IPR038765">
    <property type="entry name" value="Papain-like_cys_pep_sf"/>
</dbReference>
<dbReference type="Proteomes" id="UP000269352">
    <property type="component" value="Unassembled WGS sequence"/>
</dbReference>
<reference evidence="4 5" key="1">
    <citation type="journal article" date="2019" name="ISME J.">
        <title>Genome analyses of uncultured TG2/ZB3 bacteria in 'Margulisbacteria' specifically attached to ectosymbiotic spirochetes of protists in the termite gut.</title>
        <authorList>
            <person name="Utami Y.D."/>
            <person name="Kuwahara H."/>
            <person name="Igai K."/>
            <person name="Murakami T."/>
            <person name="Sugaya K."/>
            <person name="Morikawa T."/>
            <person name="Nagura Y."/>
            <person name="Yuki M."/>
            <person name="Deevong P."/>
            <person name="Inoue T."/>
            <person name="Kihara K."/>
            <person name="Lo N."/>
            <person name="Yamada A."/>
            <person name="Ohkuma M."/>
            <person name="Hongoh Y."/>
        </authorList>
    </citation>
    <scope>NUCLEOTIDE SEQUENCE [LARGE SCALE GENOMIC DNA]</scope>
    <source>
        <strain evidence="4">NkOx7-01</strain>
    </source>
</reference>
<feature type="region of interest" description="Disordered" evidence="2">
    <location>
        <begin position="2311"/>
        <end position="2341"/>
    </location>
</feature>
<comment type="caution">
    <text evidence="4">The sequence shown here is derived from an EMBL/GenBank/DDBJ whole genome shotgun (WGS) entry which is preliminary data.</text>
</comment>
<feature type="transmembrane region" description="Helical" evidence="3">
    <location>
        <begin position="779"/>
        <end position="806"/>
    </location>
</feature>
<keyword evidence="1" id="KW-0175">Coiled coil</keyword>
<feature type="coiled-coil region" evidence="1">
    <location>
        <begin position="3408"/>
        <end position="3461"/>
    </location>
</feature>
<evidence type="ECO:0000256" key="3">
    <source>
        <dbReference type="SAM" id="Phobius"/>
    </source>
</evidence>
<feature type="compositionally biased region" description="Polar residues" evidence="2">
    <location>
        <begin position="2319"/>
        <end position="2331"/>
    </location>
</feature>
<sequence>MVDNIRGALDAGMLAAGLNAVTQTDPAYIARAAEDGVYNAASTDSALLSRGFARRGQLSIEEDNGSYIYNIKQYDASGKINSDNDSYYLVSYNGENSLVDAAFGYSDLSGGYNSVDTYIDPFDPEIAKLLEQIPGLNDSKLSAEEKLAKLYNYIINNFNYVPEDKDDWNFVGETIFQRGGDCEDLSILLASAMIALLMNEGMDYQTANSRVSAVAGKHATYGDHVFVEYLADDGQTYALDAAFAEQGNIAKLSDLKQASELKFDVYFRFNDNKVFGAAAQLEALENNAKAYIDPTDPAVSKFLAEFESAMDLTGLSMDEIAAKLFNFIKTEYQCLDLQDVFPSQSLVIDTKAGASQNLALLAVNALLALAAKQGITLPNARVCEATDKASGEKQWVMLYEDSSGATRVFDFSDRIVSPQLQLELVKTAEDLLSMNSYVPAEALSLAVDFGQEYSLENNLYSRTVQRFNPKAGYVADSYNASYKQLDKDANKTIQGFYESDMWVPGVWTGTTAKAAYSALNTLKGVNAGNSAEGSKPDANASWWSVNKYNTQEAVAETMNIGKHIKGGEDNFWSFDDASFEEARGKLLLQRAVLSFLAMVMEAQNEAYNIVGAELERVGSDEAYKSMKASQIISTETDMLLKGVNELKKEAVGIVAQHNQLLESIKTKEADSWQQAIERATTLTSLLGMLVVTPLSLLANAGSSATDVSNATASALNMFVSEPATATTASLAEGVKDGLGTASIALGTATTAAAIIGVGAMASLTTAGIVGFLGGNTGVAIGVALGGMAAAVIAAIVVAGILTAAAVTATATSIAGSVASVAQALVPGGQPTAIATAIATKVTNEISQEANKQLSDTVSGMTNKAIGLLATALSATSSITKSVFASAKASQITGKKRDAAQTSLLNSEYSAQKWLVEPGTNTYAADKANAASPLHAIASNMYAQYDLLDQVESVRFKQGPDGLIYENDEKLLEMELQLNSLQNINRVLISLHSGKANARNAVHTELTSKSGYTTSSLAESLTEQEQSLIVEKFNELKTVRQEFIAAFNAHEQAVTEAVKTAARAALDTAALVYGFISLALGNKTPGGQTVLTLAGAIFDKLEFLWDKDDVRPHLSLSRFEGSGSAADSPAGSDILSRAAYVGSFASTGEQMKNVQAEFGKGVVTSFYGPTSGSASAKVGTGTADAKENPLASISRLGDQAASLLGGASGSIPNNDVQGLINGVFGGGGNTWTGFGYSFENDGLRKDTPKQYQMLYRARIAQLRLDALAKTNVARAAFMLERYELESRNIVHQELTNANTYNVTSIAEQALSAELNYVNSVIAAYTQREEQRVQSANARLERDQGRIKSLLVGITGPLSWLTALAYDAIAWDTHLKIDPQGSIKAINISGNGGIGAAEAAALDKSRAVFYDKTSGTSKNSSAESVYSGFQYSDYIDGNEVSGFASGFFGIDVKIHHLTLNYKKMEETMSAIYGDSYLTAILQSMYSARSASRNMVHQVLTNIGGVALSGYSQAAVSAEQQFAAQKASDFAQNVNDMLALQQKHLDAQTAFNDAGVKAIISGIGMGVIGAMAIATLASPYFFTKFFGVIEMMYGYAALSNAILDLVSSIWTFFKAYPELLEKEQKQRDDAVKLGKKTMQNKVSYDEDRTTLNETEAPEITASTGAGAKFQLQMAQAQLKKTERLKTILRKLHKAKNDARSRVTSKISGTSGAQIIASAEMIAGAESGLAEALLNQLVNIAQGRENLENKQDALIDKMLSAGSSVISATAKALKTAETLKNSWAKEMTVDKYEKVKDENGNVVKDTDDKPMMTTKEKTYKGIFGTGRFMIGADETGSGADFGNTGLGQMINNFKQALGLGRNTGSSAEGGGQNNNAFGINADKVDGNGRGGATFGSVAIGLLQLAVDILDGKLFELGALTARQQPTVMVTAAAEPETITGSGGGTRGSHNVDEYTDQDIFRDVEDFKDVESVLSGTQGVDTEYIPGKTTYSAEVSYRNLGTNERGAQAQHTIVELDVTDPNKLFQQRTSVINGGVGSYSGMQTGDFAGDDERVKYAVTQMGKDKTNNSVIGMSEADYNARVEAIENNGGSYSRNGYTYTLKDGVIQVSGGNIPQGKSVSIMSDKMISEASGGSFQMQSNGQMQVGIFGGPARETTTPGTTTQKPNGLFTFGGDSSESFSSAQLDAAIASEKPVNVGGKDYKVERDGNGGYKLCRTDKVSTGSHKEYVRTDQVKTGSHEELDDTAAVSMDFDGATYKGTINFTGENGPTLSIDGIGEFALEQQDNGSWKALDPDNLLGGVSVSGTYNSETGEINIDATKAGETRGSSSVPAASLSLTGEPKSKKSVEVTVSPVSIAGEDKPAAAGASSSTAAGQNSAPAIASTSGGALDADTSGGQAPAGTGGEADTPAPAGAAASSGKATVTYGKDGNAQSLTVKAGGQTYTGKAKHNDDGSVSFEMSGGGMKGTATLNENGELSMTMTDVHSNAFNNGTMAAINNVTKALENIAKAIAANLGAKEKAGEMKGAVDGELLALLDPRDAKELMSTLVSSYMTESEKLVQATSAANEAVSNLMHGRGGDVSTREGTVFGLIQLAAKSIQEKIYDSRDRALAIDSSVVQAMLNDPGFVPGGDGKAFLEWLSIHHPQEFENLVERYEKEVLKPVAEILQQRGLGEAASYQAAADLFIHAAKNPDTDFSAAELRGNISQGISLQRISDAELEEAFAKAQGVATGEGAAARNAVHAMLDDNNKGYESVRADFTASKDKFASYEKRAVSVGGREITYYVKSNKDGAPQIMLPRDQAYTAEEIQAVAADFCSPLPENPTPEQQTEYEAAAQTVIIYKEAGTGELKTTTIAEINTAKIDAVEKGGDLQAAEEASAQTEAPAAALPEKTITQAKKDYEAFMGLYEVFGGYQEIQYTNEEVGNLLKERLSEPPPAPLPGPVFSSKKVAAAWNKACAKWDKAVAEAIKARADGQPLPKLPDFPQPDEFLPKGTSLSEEDRAIWTDRAKTLPGEQKTFIEAQEAFQQKQSWLNELGVSFPRGFTQGGDQPCLVTIDTAKLPPDMLDEVLNFLGGDGNFVVRVDNQVFDLAGGGNGSIKSPRQQCLDAITTGVNKTHPGRGLSLTTRVARGDAARKRAIESELANDPRTRRESAISTAAVAGLEEQKAMHRLNIAKKLGVPVGFMPGESFENIVNLPPLGGGFDSRTYARKMDDISKTADTWIKSYQDLAQQQQPKGLTEKQREEYDNLLKVRAQAELEKSNPGSTRGPGQAEQTRAAIENNPQIRQQMLADKIAAEIVPGKDEDIIAEVLSLPPKEITELETRITEQEKQIAELEAQITGLSAQIEAAKNSDPPLSEEALQEQKDALQGLLQERKNILQGLQSDLREQKINFVGDSFKTDQSNPKPLNAVKDRVSTLLNGKISELDEQIAELRAQIEAAENSDPPLSKDDLQKQKDALQGQITGLESKKADLQDYQNAIQGDVDEVNNGMLIPNEETNVSETPAPPKTESSTEAVVRAKAAQELIADNQKLQELEITLLTGFPELAKYAESITAEGFTQAVTSIEYQLRFGGRSLNDIPEYQMLTAALRTALLQTQQRLNAITPRYEELKDKEGTLSPDEKIELAELEGEIKQMRFDLKEIEYNQGKLGEIIRALQASIGDSVSAAGSAHANGLSRSAGGIYSRVAVLANNMETTAELLQLNRRDMNRLDAKIIALADPKNVANVNLENVTPLFKEQLNILLDPRQSMSGAAGRLINERFNTLEGNIVRGASIAEIESSIVNLRDELQAAGILNGDNIAAFDQIFGLTNPWQEGSFLSAYGQLTEYGQTICTSIGEKNPSEALSKNKENLLAIYVLKTMELLDKPLQMTFYHESAMAADVNRIGAAALSISAQKNMFANAWLSQHFRRDSDPQDESKPKPTLSNRAWSALSNNFVGIMDNPLLTLEEKQNKLAALLMQESEIITQLALGGFTLNLENISNDPKLAAYNTQLSETTGDSGQDSAAFSAFLRKEFPGIDRQIPGWWSITNNAREEEFSAAFGINNTLGRSLKQLGKTAVNNYHRGNLSLIGRQAVEYSEQSPNGGAQFTSTVLTAERAQCTAINNIGDGPGVKDGVEILQAISEDVESMLADLDTYAPLQESNQSALLYRAGVILNIKEVIVDNGLSQDQDLADRVEKDLAETLLDIESTFTQTADSGETIPNPQGFQDYIVGELIFTKNPAVNTSGQEPNIGGQLSSVAGGIDDLRAVCGTQFASADGLLTNADILQKVLGKEINPALIAALTNTKEPGVEISGAIRYKPNSANEINYEASRIAILGLGDQALAELGLEEEKIKFLQNPQGDQAKLQSIIDELAKKLKGNISVLVGADKAQIYATANQEQNGQSILGSFGNNGNPLPSSDNLRNLSTEQKVNYQGIIEQEIGLALDRAENTTGQRPAIATFTVDNEGVKTEVEAQLDAIYGQGLWTNIIQVMTNDELENNGVSVPSGSVEPGEGLKGTYVTLTTGSGAIDFVDDDTLRAYADGLKLAEAKPQPAPAPAPAPAPNPEPEPVPEPAPV</sequence>
<evidence type="ECO:0000256" key="2">
    <source>
        <dbReference type="SAM" id="MobiDB-lite"/>
    </source>
</evidence>
<feature type="compositionally biased region" description="Low complexity" evidence="2">
    <location>
        <begin position="2357"/>
        <end position="2372"/>
    </location>
</feature>
<feature type="region of interest" description="Disordered" evidence="2">
    <location>
        <begin position="2354"/>
        <end position="2410"/>
    </location>
</feature>
<keyword evidence="5" id="KW-1185">Reference proteome</keyword>
<dbReference type="EMBL" id="BGZN01000001">
    <property type="protein sequence ID" value="GBR72581.1"/>
    <property type="molecule type" value="Genomic_DNA"/>
</dbReference>
<evidence type="ECO:0000313" key="4">
    <source>
        <dbReference type="EMBL" id="GBR72581.1"/>
    </source>
</evidence>
<organism evidence="4 5">
    <name type="scientific">Termititenax aidoneus</name>
    <dbReference type="NCBI Taxonomy" id="2218524"/>
    <lineage>
        <taxon>Bacteria</taxon>
        <taxon>Bacillati</taxon>
        <taxon>Candidatus Margulisiibacteriota</taxon>
        <taxon>Candidatus Termititenacia</taxon>
        <taxon>Candidatus Termititenacales</taxon>
        <taxon>Candidatus Termititenacaceae</taxon>
        <taxon>Candidatus Termititenax</taxon>
    </lineage>
</organism>
<feature type="transmembrane region" description="Helical" evidence="3">
    <location>
        <begin position="751"/>
        <end position="772"/>
    </location>
</feature>
<accession>A0A388T951</accession>
<feature type="compositionally biased region" description="Low complexity" evidence="2">
    <location>
        <begin position="2399"/>
        <end position="2410"/>
    </location>
</feature>
<protein>
    <recommendedName>
        <fullName evidence="6">Transglutaminase-like domain-containing protein</fullName>
    </recommendedName>
</protein>
<feature type="transmembrane region" description="Helical" evidence="3">
    <location>
        <begin position="1555"/>
        <end position="1578"/>
    </location>
</feature>
<proteinExistence type="predicted"/>